<keyword evidence="1" id="KW-0472">Membrane</keyword>
<gene>
    <name evidence="2" type="ORF">JANAI62_01150</name>
</gene>
<protein>
    <recommendedName>
        <fullName evidence="4">UDP-N-acetylmuramate--alanine ligase</fullName>
    </recommendedName>
</protein>
<reference evidence="2 3" key="1">
    <citation type="submission" date="2021-05" db="EMBL/GenBank/DDBJ databases">
        <title>Bacteria Genome sequencing.</title>
        <authorList>
            <person name="Takabe Y."/>
            <person name="Nakajima Y."/>
            <person name="Suzuki S."/>
            <person name="Shiozaki T."/>
        </authorList>
    </citation>
    <scope>NUCLEOTIDE SEQUENCE [LARGE SCALE GENOMIC DNA]</scope>
    <source>
        <strain evidence="2 3">AI_62</strain>
    </source>
</reference>
<comment type="caution">
    <text evidence="2">The sequence shown here is derived from an EMBL/GenBank/DDBJ whole genome shotgun (WGS) entry which is preliminary data.</text>
</comment>
<dbReference type="Pfam" id="PF10658">
    <property type="entry name" value="DUF2484"/>
    <property type="match status" value="1"/>
</dbReference>
<evidence type="ECO:0008006" key="4">
    <source>
        <dbReference type="Google" id="ProtNLM"/>
    </source>
</evidence>
<dbReference type="Proteomes" id="UP000786693">
    <property type="component" value="Unassembled WGS sequence"/>
</dbReference>
<sequence length="86" mass="9711">MALIALCLWVVVAWVAMVTLTSKQSWPAAYVLIALGVPLVVWLAWSMGWVWAAVGALTMGAVLRWPLRYAWRWLREAVETSRRAGR</sequence>
<name>A0ABQ4NHD1_9RHOB</name>
<evidence type="ECO:0000313" key="3">
    <source>
        <dbReference type="Proteomes" id="UP000786693"/>
    </source>
</evidence>
<proteinExistence type="predicted"/>
<organism evidence="2 3">
    <name type="scientific">Jannaschia pagri</name>
    <dbReference type="NCBI Taxonomy" id="2829797"/>
    <lineage>
        <taxon>Bacteria</taxon>
        <taxon>Pseudomonadati</taxon>
        <taxon>Pseudomonadota</taxon>
        <taxon>Alphaproteobacteria</taxon>
        <taxon>Rhodobacterales</taxon>
        <taxon>Roseobacteraceae</taxon>
        <taxon>Jannaschia</taxon>
    </lineage>
</organism>
<dbReference type="InterPro" id="IPR018919">
    <property type="entry name" value="DUF2484"/>
</dbReference>
<evidence type="ECO:0000313" key="2">
    <source>
        <dbReference type="EMBL" id="GIT93492.1"/>
    </source>
</evidence>
<dbReference type="RefSeq" id="WP_220747032.1">
    <property type="nucleotide sequence ID" value="NZ_BPFH01000001.1"/>
</dbReference>
<feature type="transmembrane region" description="Helical" evidence="1">
    <location>
        <begin position="39"/>
        <end position="63"/>
    </location>
</feature>
<evidence type="ECO:0000256" key="1">
    <source>
        <dbReference type="SAM" id="Phobius"/>
    </source>
</evidence>
<accession>A0ABQ4NHD1</accession>
<keyword evidence="1" id="KW-1133">Transmembrane helix</keyword>
<dbReference type="EMBL" id="BPFH01000001">
    <property type="protein sequence ID" value="GIT93492.1"/>
    <property type="molecule type" value="Genomic_DNA"/>
</dbReference>
<keyword evidence="1" id="KW-0812">Transmembrane</keyword>
<keyword evidence="3" id="KW-1185">Reference proteome</keyword>